<dbReference type="GO" id="GO:0006210">
    <property type="term" value="P:thymine catabolic process"/>
    <property type="evidence" value="ECO:0007669"/>
    <property type="project" value="TreeGrafter"/>
</dbReference>
<dbReference type="CDD" id="cd07085">
    <property type="entry name" value="ALDH_F6_MMSDH"/>
    <property type="match status" value="1"/>
</dbReference>
<evidence type="ECO:0000313" key="4">
    <source>
        <dbReference type="EMBL" id="PZQ46366.1"/>
    </source>
</evidence>
<dbReference type="PANTHER" id="PTHR43866:SF4">
    <property type="entry name" value="MALONATE-SEMIALDEHYDE DEHYDROGENASE"/>
    <property type="match status" value="1"/>
</dbReference>
<dbReference type="InterPro" id="IPR015590">
    <property type="entry name" value="Aldehyde_DH_dom"/>
</dbReference>
<dbReference type="PANTHER" id="PTHR43866">
    <property type="entry name" value="MALONATE-SEMIALDEHYDE DEHYDROGENASE"/>
    <property type="match status" value="1"/>
</dbReference>
<dbReference type="Proteomes" id="UP000249185">
    <property type="component" value="Unassembled WGS sequence"/>
</dbReference>
<dbReference type="SUPFAM" id="SSF53720">
    <property type="entry name" value="ALDH-like"/>
    <property type="match status" value="1"/>
</dbReference>
<gene>
    <name evidence="4" type="primary">mmsA</name>
    <name evidence="4" type="ORF">DI556_20480</name>
</gene>
<accession>A0A2W5MYU9</accession>
<dbReference type="Gene3D" id="3.40.309.10">
    <property type="entry name" value="Aldehyde Dehydrogenase, Chain A, domain 2"/>
    <property type="match status" value="1"/>
</dbReference>
<feature type="domain" description="Aldehyde dehydrogenase" evidence="3">
    <location>
        <begin position="26"/>
        <end position="485"/>
    </location>
</feature>
<evidence type="ECO:0000259" key="3">
    <source>
        <dbReference type="Pfam" id="PF00171"/>
    </source>
</evidence>
<dbReference type="FunFam" id="3.40.309.10:FF:000002">
    <property type="entry name" value="Methylmalonate-semialdehyde dehydrogenase (Acylating)"/>
    <property type="match status" value="1"/>
</dbReference>
<dbReference type="GO" id="GO:0004491">
    <property type="term" value="F:methylmalonate-semialdehyde dehydrogenase (acylating, NAD) activity"/>
    <property type="evidence" value="ECO:0007669"/>
    <property type="project" value="InterPro"/>
</dbReference>
<dbReference type="InterPro" id="IPR016162">
    <property type="entry name" value="Ald_DH_N"/>
</dbReference>
<dbReference type="Gene3D" id="3.40.605.10">
    <property type="entry name" value="Aldehyde Dehydrogenase, Chain A, domain 1"/>
    <property type="match status" value="1"/>
</dbReference>
<dbReference type="NCBIfam" id="TIGR01722">
    <property type="entry name" value="MMSDH"/>
    <property type="match status" value="1"/>
</dbReference>
<keyword evidence="1" id="KW-0560">Oxidoreductase</keyword>
<reference evidence="4 5" key="1">
    <citation type="submission" date="2017-08" db="EMBL/GenBank/DDBJ databases">
        <title>Infants hospitalized years apart are colonized by the same room-sourced microbial strains.</title>
        <authorList>
            <person name="Brooks B."/>
            <person name="Olm M.R."/>
            <person name="Firek B.A."/>
            <person name="Baker R."/>
            <person name="Thomas B.C."/>
            <person name="Morowitz M.J."/>
            <person name="Banfield J.F."/>
        </authorList>
    </citation>
    <scope>NUCLEOTIDE SEQUENCE [LARGE SCALE GENOMIC DNA]</scope>
    <source>
        <strain evidence="4">S2_005_002_R2_34</strain>
    </source>
</reference>
<organism evidence="4 5">
    <name type="scientific">Rhodovulum sulfidophilum</name>
    <name type="common">Rhodobacter sulfidophilus</name>
    <dbReference type="NCBI Taxonomy" id="35806"/>
    <lineage>
        <taxon>Bacteria</taxon>
        <taxon>Pseudomonadati</taxon>
        <taxon>Pseudomonadota</taxon>
        <taxon>Alphaproteobacteria</taxon>
        <taxon>Rhodobacterales</taxon>
        <taxon>Paracoccaceae</taxon>
        <taxon>Rhodovulum</taxon>
    </lineage>
</organism>
<name>A0A2W5MYU9_RHOSU</name>
<dbReference type="InterPro" id="IPR016161">
    <property type="entry name" value="Ald_DH/histidinol_DH"/>
</dbReference>
<protein>
    <submittedName>
        <fullName evidence="4">Methylmalonate-semialdehyde dehydrogenase (CoA acylating)</fullName>
    </submittedName>
</protein>
<evidence type="ECO:0000256" key="2">
    <source>
        <dbReference type="SAM" id="MobiDB-lite"/>
    </source>
</evidence>
<dbReference type="GO" id="GO:0006574">
    <property type="term" value="P:L-valine catabolic process"/>
    <property type="evidence" value="ECO:0007669"/>
    <property type="project" value="TreeGrafter"/>
</dbReference>
<dbReference type="EMBL" id="QFPW01000026">
    <property type="protein sequence ID" value="PZQ46366.1"/>
    <property type="molecule type" value="Genomic_DNA"/>
</dbReference>
<dbReference type="Pfam" id="PF00171">
    <property type="entry name" value="Aldedh"/>
    <property type="match status" value="1"/>
</dbReference>
<evidence type="ECO:0000313" key="5">
    <source>
        <dbReference type="Proteomes" id="UP000249185"/>
    </source>
</evidence>
<proteinExistence type="predicted"/>
<dbReference type="InterPro" id="IPR010061">
    <property type="entry name" value="MeMal-semiAld_DH"/>
</dbReference>
<comment type="caution">
    <text evidence="4">The sequence shown here is derived from an EMBL/GenBank/DDBJ whole genome shotgun (WGS) entry which is preliminary data.</text>
</comment>
<dbReference type="AlphaFoldDB" id="A0A2W5MYU9"/>
<dbReference type="InterPro" id="IPR016163">
    <property type="entry name" value="Ald_DH_C"/>
</dbReference>
<feature type="region of interest" description="Disordered" evidence="2">
    <location>
        <begin position="488"/>
        <end position="507"/>
    </location>
</feature>
<evidence type="ECO:0000256" key="1">
    <source>
        <dbReference type="ARBA" id="ARBA00023002"/>
    </source>
</evidence>
<sequence length="507" mass="53540">MDGDIRDAYGRGHFIGGAFRFAANGRSGPVFNPSTGAEIYRAPYADRALVDEAVAVADRAGRSWAEASQARRLQVIFRMREIVLREAEGLARLVGLESGKTLSDAMGEIGRGLEAVEFATNAPQVTKGEYSRNVGGGIDTFSFRQPVGVVGCVAPFNFPVMVPLMMASMAIATGNAVILKPSERVPGASARLSELWAEAGLPDGVWNVVNGDAETVDAILEHPGIAAVSFVGSTRVGEHVWRRGTHHGKRVAAYTGGKNHMVVLPDADLDAAAGAFVAAGYGSASQRCMAVSLLVCVGDDTADRLRPLIAERIGGLKVGAYDAPGMDFGALVTRAARDAAEAAIERALAEGGEMVHDGRGLRVPGGEDGFFTGPTLLDRITPEMRLWREEIFGPVRGIMRAADLDAAIGVVNAHEYGNGAVIFTRSGGAAQRFCAEVEAGMLGVNVPVPVPVGHHNFGGLRRSKFGDAHMFGPDAARFYTKMKTVSQRWPGEAGPAQPLTLDFPSNS</sequence>